<keyword evidence="27" id="KW-1185">Reference proteome</keyword>
<evidence type="ECO:0000256" key="5">
    <source>
        <dbReference type="ARBA" id="ARBA00022723"/>
    </source>
</evidence>
<evidence type="ECO:0000256" key="2">
    <source>
        <dbReference type="ARBA" id="ARBA00001946"/>
    </source>
</evidence>
<evidence type="ECO:0000256" key="18">
    <source>
        <dbReference type="PROSITE-ProRule" id="PRU00657"/>
    </source>
</evidence>
<dbReference type="SMART" id="SM00490">
    <property type="entry name" value="HELICc"/>
    <property type="match status" value="1"/>
</dbReference>
<keyword evidence="8" id="KW-0378">Hydrolase</keyword>
<organism evidence="26 27">
    <name type="scientific">Aspergillus bertholletiae</name>
    <dbReference type="NCBI Taxonomy" id="1226010"/>
    <lineage>
        <taxon>Eukaryota</taxon>
        <taxon>Fungi</taxon>
        <taxon>Dikarya</taxon>
        <taxon>Ascomycota</taxon>
        <taxon>Pezizomycotina</taxon>
        <taxon>Eurotiomycetes</taxon>
        <taxon>Eurotiomycetidae</taxon>
        <taxon>Eurotiales</taxon>
        <taxon>Aspergillaceae</taxon>
        <taxon>Aspergillus</taxon>
        <taxon>Aspergillus subgen. Circumdati</taxon>
    </lineage>
</organism>
<dbReference type="GO" id="GO:0030422">
    <property type="term" value="P:siRNA processing"/>
    <property type="evidence" value="ECO:0007669"/>
    <property type="project" value="TreeGrafter"/>
</dbReference>
<evidence type="ECO:0000256" key="6">
    <source>
        <dbReference type="ARBA" id="ARBA00022737"/>
    </source>
</evidence>
<dbReference type="PROSITE" id="PS00517">
    <property type="entry name" value="RNASE_3_1"/>
    <property type="match status" value="1"/>
</dbReference>
<dbReference type="PANTHER" id="PTHR14950:SF62">
    <property type="entry name" value="DICER-LIKE PROTEIN 1"/>
    <property type="match status" value="1"/>
</dbReference>
<evidence type="ECO:0000256" key="12">
    <source>
        <dbReference type="ARBA" id="ARBA00022842"/>
    </source>
</evidence>
<dbReference type="GO" id="GO:0005634">
    <property type="term" value="C:nucleus"/>
    <property type="evidence" value="ECO:0007669"/>
    <property type="project" value="TreeGrafter"/>
</dbReference>
<dbReference type="InterPro" id="IPR001650">
    <property type="entry name" value="Helicase_C-like"/>
</dbReference>
<sequence length="1523" mass="173191">MSSSEAQPRTGHDRSQNPVVSSPMNLSEERTSFPTDPTDGNDSFWDESADNEQMPTQEPISQKKRLQNAKFEALLSERADTIPSNGARFTHDVPDTELSTASLVAKKDAGTGMLDPREYQVELFERAKSQNTIAVLDTGSGKTLIAVLLLKHTIQNELIDRANGKPPRISFFLVDSVTLAFQQAAVLRNNLGYNVAQFYGAMGTDLWSKQTWDHHFGNNMVIVCTAEILNQCLLSSHIRIDQINLLIFDEAHHTKKDHPYARIIRESYLKADPKKRPRIFGMTASPIDTKGDIIESAMKLETLLDSKIATTSKPDLLREVVRRPIEESWEYDKLDPPFATKLFQILQARFGDIHSLQPVFRFTLQASSELGPYCADRAWAHALADDVLPKLEGNVRKLAQSISSQIPECALREISRIQEASDIVKNHPFNSPKVMGELSSKVQLLYQKLIKYFEHPTETKCIIFAQKRYTAKMLFDLFSTLGIPYLRPGVLIGVRSGDIIGMNVSFRQQFLALVKFRSGEINCLFATSVAEEGLDIPDCNVVVRFDLYHTLIQYVQSRGRARHRSSTYACMIERYNTEHEARLVEVREAEKLMQSFCETLPEDRILQGIDTEMDSTLKGEEEKRTFIIRATGARLTYHSSLAVLARYSSSLQYEKETSAQATYVVLPQDSSFVCEVILPEKSPVRGLTGIPAPKKSTAKQSAAFDTCVLLRKHKLLDDHFNSVYHRRLPAMRNARLAITSSRTNHYDMLSKSSFWKKQQDTLPEKLYATVISFKPSEPLRRQHRSITLLTRERLPSFPPFTIFLDDDIETIVVTESLEEALHISKQELVYLSLFTFRIFHDVFHKTYEEEPEKLPYWIAPTGPKESKKANDLKSLTDWKLLLLVHKTEEIPFAQHASLESLVNRFVFDPWDGRYRYFTVAIDNTLRPSDPPPPFLPRRKFMENIMSYSLSGSKNARSGFLSRCNWDQPVLEVELVRLRRNLLDKMTSMEKNLETKCFVCIEPLRISTIPEGIAASCLAFPAITSRLDAYLIALEGCETLGLSVKPEYALEAFTKDSDNTEEHRAQQVHIQRGMGKNYERLEFLGDCFLKMATSISLFVQNPDDDEFDFHVNRMCLICNKNLFNTALKKELYRYTRSRGFSRHTWYPDGLTLLHGRDHRKKISAESKHALREKTVADVCEALIGASLLSGGLDNRFDMAVKAVTAVVDSPNHTALCWADYTSSYTLPKYQTQSPDGYELDLGRKVQEKLGYRFKYPRLLHSAFTHPSYPSAWAKVPCYQRLEFLGDSLLDMVCVDNLFYRFPDKDPQWLTEHKMAMVSNKFLGALAVKLGLHTHLRHFSSPLQSQITHYAEEVQAAENESEGAMDYWLVTKDPPKCLPDMVEAYLGAAFVDSDFQFRVVEDFFQRHVKLYFHDMTIYDTFANKHPTTFLQNRLTNEYGCTDYCLKAGEIPTGDGGAVSVLAAVIVHQAVIAEGTASSSRYAKMKASEKAMAVLENMASSEFREKYHCDCRTANDSQPMDIGTAI</sequence>
<dbReference type="FunFam" id="1.10.1520.10:FF:000026">
    <property type="entry name" value="Dicer-like protein 1"/>
    <property type="match status" value="1"/>
</dbReference>
<keyword evidence="12" id="KW-0460">Magnesium</keyword>
<gene>
    <name evidence="26" type="ORF">BDV26DRAFT_265762</name>
</gene>
<dbReference type="PANTHER" id="PTHR14950">
    <property type="entry name" value="DICER-RELATED"/>
    <property type="match status" value="1"/>
</dbReference>
<evidence type="ECO:0000259" key="23">
    <source>
        <dbReference type="PROSITE" id="PS51192"/>
    </source>
</evidence>
<dbReference type="PROSITE" id="PS50142">
    <property type="entry name" value="RNASE_3_2"/>
    <property type="match status" value="2"/>
</dbReference>
<dbReference type="InterPro" id="IPR014720">
    <property type="entry name" value="dsRBD_dom"/>
</dbReference>
<evidence type="ECO:0000259" key="25">
    <source>
        <dbReference type="PROSITE" id="PS51327"/>
    </source>
</evidence>
<keyword evidence="5" id="KW-0479">Metal-binding</keyword>
<dbReference type="Pfam" id="PF24995">
    <property type="entry name" value="DSRM_2"/>
    <property type="match status" value="1"/>
</dbReference>
<dbReference type="InterPro" id="IPR000999">
    <property type="entry name" value="RNase_III_dom"/>
</dbReference>
<keyword evidence="15" id="KW-0464">Manganese</keyword>
<dbReference type="SUPFAM" id="SSF69065">
    <property type="entry name" value="RNase III domain-like"/>
    <property type="match status" value="2"/>
</dbReference>
<dbReference type="InterPro" id="IPR006935">
    <property type="entry name" value="Helicase/UvrB_N"/>
</dbReference>
<evidence type="ECO:0000256" key="8">
    <source>
        <dbReference type="ARBA" id="ARBA00022801"/>
    </source>
</evidence>
<comment type="cofactor">
    <cofactor evidence="2">
        <name>Mg(2+)</name>
        <dbReference type="ChEBI" id="CHEBI:18420"/>
    </cofactor>
</comment>
<dbReference type="PROSITE" id="PS51327">
    <property type="entry name" value="DICER_DSRBF"/>
    <property type="match status" value="1"/>
</dbReference>
<dbReference type="SMART" id="SM00535">
    <property type="entry name" value="RIBOc"/>
    <property type="match status" value="2"/>
</dbReference>
<dbReference type="GO" id="GO:0004525">
    <property type="term" value="F:ribonuclease III activity"/>
    <property type="evidence" value="ECO:0007669"/>
    <property type="project" value="InterPro"/>
</dbReference>
<keyword evidence="11" id="KW-0067">ATP-binding</keyword>
<feature type="compositionally biased region" description="Polar residues" evidence="19">
    <location>
        <begin position="16"/>
        <end position="25"/>
    </location>
</feature>
<evidence type="ECO:0000256" key="15">
    <source>
        <dbReference type="ARBA" id="ARBA00023211"/>
    </source>
</evidence>
<dbReference type="InterPro" id="IPR038248">
    <property type="entry name" value="Dicer_dimer_sf"/>
</dbReference>
<dbReference type="SUPFAM" id="SSF52540">
    <property type="entry name" value="P-loop containing nucleoside triphosphate hydrolases"/>
    <property type="match status" value="1"/>
</dbReference>
<evidence type="ECO:0000259" key="20">
    <source>
        <dbReference type="PROSITE" id="PS50137"/>
    </source>
</evidence>
<comment type="function">
    <text evidence="16">Dicer-like endonuclease involved in cleaving double-stranded RNA in the RNA interference (RNAi) pathway. Produces 21 to 25 bp dsRNAs (siRNAs) which target the selective destruction of homologous RNAs leading to sequence-specific suppression of gene expression, called post-transcriptional gene silencing (PTGS). Part of a broad host defense response against viral infection and transposons.</text>
</comment>
<dbReference type="SMART" id="SM00487">
    <property type="entry name" value="DEXDc"/>
    <property type="match status" value="1"/>
</dbReference>
<feature type="compositionally biased region" description="Polar residues" evidence="19">
    <location>
        <begin position="51"/>
        <end position="60"/>
    </location>
</feature>
<dbReference type="InterPro" id="IPR056755">
    <property type="entry name" value="DSRM_2"/>
</dbReference>
<feature type="domain" description="Helicase C-terminal" evidence="24">
    <location>
        <begin position="444"/>
        <end position="617"/>
    </location>
</feature>
<keyword evidence="6" id="KW-0677">Repeat</keyword>
<keyword evidence="10" id="KW-0862">Zinc</keyword>
<dbReference type="GO" id="GO:0004386">
    <property type="term" value="F:helicase activity"/>
    <property type="evidence" value="ECO:0007669"/>
    <property type="project" value="UniProtKB-KW"/>
</dbReference>
<dbReference type="GO" id="GO:0005737">
    <property type="term" value="C:cytoplasm"/>
    <property type="evidence" value="ECO:0007669"/>
    <property type="project" value="TreeGrafter"/>
</dbReference>
<feature type="domain" description="RNase III" evidence="21">
    <location>
        <begin position="1241"/>
        <end position="1392"/>
    </location>
</feature>
<dbReference type="Gene3D" id="1.10.1520.10">
    <property type="entry name" value="Ribonuclease III domain"/>
    <property type="match status" value="2"/>
</dbReference>
<dbReference type="FunFam" id="3.40.50.300:FF:001669">
    <property type="entry name" value="Dicer-like protein 1"/>
    <property type="match status" value="1"/>
</dbReference>
<evidence type="ECO:0000259" key="22">
    <source>
        <dbReference type="PROSITE" id="PS50821"/>
    </source>
</evidence>
<dbReference type="InterPro" id="IPR003100">
    <property type="entry name" value="PAZ_dom"/>
</dbReference>
<feature type="domain" description="DRBM" evidence="20">
    <location>
        <begin position="1423"/>
        <end position="1494"/>
    </location>
</feature>
<dbReference type="GO" id="GO:0005524">
    <property type="term" value="F:ATP binding"/>
    <property type="evidence" value="ECO:0007669"/>
    <property type="project" value="UniProtKB-KW"/>
</dbReference>
<dbReference type="PROSITE" id="PS50137">
    <property type="entry name" value="DS_RBD"/>
    <property type="match status" value="1"/>
</dbReference>
<dbReference type="FunFam" id="3.40.50.300:FF:001988">
    <property type="entry name" value="Dicer-like protein 1"/>
    <property type="match status" value="1"/>
</dbReference>
<keyword evidence="9 26" id="KW-0347">Helicase</keyword>
<dbReference type="FunFam" id="1.10.1520.10:FF:000015">
    <property type="entry name" value="Dicer-like protein 1"/>
    <property type="match status" value="1"/>
</dbReference>
<evidence type="ECO:0000256" key="13">
    <source>
        <dbReference type="ARBA" id="ARBA00022884"/>
    </source>
</evidence>
<dbReference type="InterPro" id="IPR036389">
    <property type="entry name" value="RNase_III_sf"/>
</dbReference>
<feature type="domain" description="Dicer dsRNA-binding fold" evidence="25">
    <location>
        <begin position="640"/>
        <end position="730"/>
    </location>
</feature>
<dbReference type="Pfam" id="PF00271">
    <property type="entry name" value="Helicase_C"/>
    <property type="match status" value="1"/>
</dbReference>
<dbReference type="CDD" id="cd18034">
    <property type="entry name" value="DEXHc_dicer"/>
    <property type="match status" value="1"/>
</dbReference>
<dbReference type="Gene3D" id="3.30.160.380">
    <property type="entry name" value="Dicer dimerisation domain"/>
    <property type="match status" value="1"/>
</dbReference>
<evidence type="ECO:0000256" key="1">
    <source>
        <dbReference type="ARBA" id="ARBA00001936"/>
    </source>
</evidence>
<evidence type="ECO:0000256" key="4">
    <source>
        <dbReference type="ARBA" id="ARBA00022721"/>
    </source>
</evidence>
<evidence type="ECO:0000256" key="16">
    <source>
        <dbReference type="ARBA" id="ARBA00025403"/>
    </source>
</evidence>
<evidence type="ECO:0000256" key="19">
    <source>
        <dbReference type="SAM" id="MobiDB-lite"/>
    </source>
</evidence>
<feature type="region of interest" description="Disordered" evidence="19">
    <location>
        <begin position="1"/>
        <end position="65"/>
    </location>
</feature>
<evidence type="ECO:0000256" key="9">
    <source>
        <dbReference type="ARBA" id="ARBA00022806"/>
    </source>
</evidence>
<keyword evidence="4" id="KW-0930">Antiviral protein</keyword>
<dbReference type="Pfam" id="PF03368">
    <property type="entry name" value="Dicer_dimer"/>
    <property type="match status" value="1"/>
</dbReference>
<evidence type="ECO:0000256" key="17">
    <source>
        <dbReference type="ARBA" id="ARBA00035116"/>
    </source>
</evidence>
<dbReference type="PROSITE" id="PS51192">
    <property type="entry name" value="HELICASE_ATP_BIND_1"/>
    <property type="match status" value="1"/>
</dbReference>
<feature type="compositionally biased region" description="Polar residues" evidence="19">
    <location>
        <begin position="32"/>
        <end position="41"/>
    </location>
</feature>
<evidence type="ECO:0000256" key="14">
    <source>
        <dbReference type="ARBA" id="ARBA00023118"/>
    </source>
</evidence>
<feature type="domain" description="RNase III" evidence="21">
    <location>
        <begin position="1037"/>
        <end position="1190"/>
    </location>
</feature>
<comment type="cofactor">
    <cofactor evidence="1">
        <name>Mn(2+)</name>
        <dbReference type="ChEBI" id="CHEBI:29035"/>
    </cofactor>
</comment>
<dbReference type="GO" id="GO:0051607">
    <property type="term" value="P:defense response to virus"/>
    <property type="evidence" value="ECO:0007669"/>
    <property type="project" value="UniProtKB-KW"/>
</dbReference>
<proteinExistence type="inferred from homology"/>
<accession>A0A5N7B2P4</accession>
<evidence type="ECO:0000256" key="11">
    <source>
        <dbReference type="ARBA" id="ARBA00022840"/>
    </source>
</evidence>
<dbReference type="EMBL" id="ML736242">
    <property type="protein sequence ID" value="KAE8376362.1"/>
    <property type="molecule type" value="Genomic_DNA"/>
</dbReference>
<keyword evidence="7" id="KW-0547">Nucleotide-binding</keyword>
<dbReference type="Proteomes" id="UP000326198">
    <property type="component" value="Unassembled WGS sequence"/>
</dbReference>
<dbReference type="InterPro" id="IPR027417">
    <property type="entry name" value="P-loop_NTPase"/>
</dbReference>
<reference evidence="26 27" key="1">
    <citation type="submission" date="2019-04" db="EMBL/GenBank/DDBJ databases">
        <title>Friends and foes A comparative genomics studyof 23 Aspergillus species from section Flavi.</title>
        <authorList>
            <consortium name="DOE Joint Genome Institute"/>
            <person name="Kjaerbolling I."/>
            <person name="Vesth T."/>
            <person name="Frisvad J.C."/>
            <person name="Nybo J.L."/>
            <person name="Theobald S."/>
            <person name="Kildgaard S."/>
            <person name="Isbrandt T."/>
            <person name="Kuo A."/>
            <person name="Sato A."/>
            <person name="Lyhne E.K."/>
            <person name="Kogle M.E."/>
            <person name="Wiebenga A."/>
            <person name="Kun R.S."/>
            <person name="Lubbers R.J."/>
            <person name="Makela M.R."/>
            <person name="Barry K."/>
            <person name="Chovatia M."/>
            <person name="Clum A."/>
            <person name="Daum C."/>
            <person name="Haridas S."/>
            <person name="He G."/>
            <person name="LaButti K."/>
            <person name="Lipzen A."/>
            <person name="Mondo S."/>
            <person name="Riley R."/>
            <person name="Salamov A."/>
            <person name="Simmons B.A."/>
            <person name="Magnuson J.K."/>
            <person name="Henrissat B."/>
            <person name="Mortensen U.H."/>
            <person name="Larsen T.O."/>
            <person name="Devries R.P."/>
            <person name="Grigoriev I.V."/>
            <person name="Machida M."/>
            <person name="Baker S.E."/>
            <person name="Andersen M.R."/>
        </authorList>
    </citation>
    <scope>NUCLEOTIDE SEQUENCE [LARGE SCALE GENOMIC DNA]</scope>
    <source>
        <strain evidence="26 27">IBT 29228</strain>
    </source>
</reference>
<dbReference type="CDD" id="cd00593">
    <property type="entry name" value="RIBOc"/>
    <property type="match status" value="2"/>
</dbReference>
<evidence type="ECO:0000313" key="27">
    <source>
        <dbReference type="Proteomes" id="UP000326198"/>
    </source>
</evidence>
<evidence type="ECO:0000256" key="10">
    <source>
        <dbReference type="ARBA" id="ARBA00022833"/>
    </source>
</evidence>
<name>A0A5N7B2P4_9EURO</name>
<keyword evidence="14" id="KW-0051">Antiviral defense</keyword>
<evidence type="ECO:0000313" key="26">
    <source>
        <dbReference type="EMBL" id="KAE8376362.1"/>
    </source>
</evidence>
<feature type="domain" description="PAZ" evidence="22">
    <location>
        <begin position="879"/>
        <end position="1007"/>
    </location>
</feature>
<dbReference type="Gene3D" id="3.40.50.300">
    <property type="entry name" value="P-loop containing nucleotide triphosphate hydrolases"/>
    <property type="match status" value="2"/>
</dbReference>
<protein>
    <recommendedName>
        <fullName evidence="3">Dicer-like protein 1</fullName>
    </recommendedName>
</protein>
<keyword evidence="13 18" id="KW-0694">RNA-binding</keyword>
<dbReference type="FunFam" id="3.30.160.380:FF:000004">
    <property type="entry name" value="Dicer-like protein 1"/>
    <property type="match status" value="1"/>
</dbReference>
<comment type="similarity">
    <text evidence="17 18">Belongs to the helicase family. Dicer subfamily.</text>
</comment>
<evidence type="ECO:0000259" key="21">
    <source>
        <dbReference type="PROSITE" id="PS50142"/>
    </source>
</evidence>
<dbReference type="GO" id="GO:0003723">
    <property type="term" value="F:RNA binding"/>
    <property type="evidence" value="ECO:0007669"/>
    <property type="project" value="UniProtKB-UniRule"/>
</dbReference>
<dbReference type="PROSITE" id="PS51194">
    <property type="entry name" value="HELICASE_CTER"/>
    <property type="match status" value="1"/>
</dbReference>
<dbReference type="GO" id="GO:0050688">
    <property type="term" value="P:regulation of defense response to virus"/>
    <property type="evidence" value="ECO:0007669"/>
    <property type="project" value="UniProtKB-KW"/>
</dbReference>
<evidence type="ECO:0000256" key="7">
    <source>
        <dbReference type="ARBA" id="ARBA00022741"/>
    </source>
</evidence>
<dbReference type="Pfam" id="PF04851">
    <property type="entry name" value="ResIII"/>
    <property type="match status" value="1"/>
</dbReference>
<feature type="domain" description="Helicase ATP-binding" evidence="23">
    <location>
        <begin position="123"/>
        <end position="304"/>
    </location>
</feature>
<dbReference type="Pfam" id="PF00636">
    <property type="entry name" value="Ribonuclease_3"/>
    <property type="match status" value="2"/>
</dbReference>
<evidence type="ECO:0000256" key="3">
    <source>
        <dbReference type="ARBA" id="ARBA00020797"/>
    </source>
</evidence>
<dbReference type="InterPro" id="IPR014001">
    <property type="entry name" value="Helicase_ATP-bd"/>
</dbReference>
<dbReference type="OrthoDB" id="416741at2759"/>
<evidence type="ECO:0000259" key="24">
    <source>
        <dbReference type="PROSITE" id="PS51194"/>
    </source>
</evidence>
<dbReference type="GO" id="GO:0046872">
    <property type="term" value="F:metal ion binding"/>
    <property type="evidence" value="ECO:0007669"/>
    <property type="project" value="UniProtKB-KW"/>
</dbReference>
<dbReference type="InterPro" id="IPR005034">
    <property type="entry name" value="Dicer_dimerisation"/>
</dbReference>
<dbReference type="GO" id="GO:0003677">
    <property type="term" value="F:DNA binding"/>
    <property type="evidence" value="ECO:0007669"/>
    <property type="project" value="InterPro"/>
</dbReference>
<dbReference type="PROSITE" id="PS50821">
    <property type="entry name" value="PAZ"/>
    <property type="match status" value="1"/>
</dbReference>